<dbReference type="InterPro" id="IPR029413">
    <property type="entry name" value="RG-lyase_II"/>
</dbReference>
<dbReference type="InterPro" id="IPR032812">
    <property type="entry name" value="SbsA_Ig"/>
</dbReference>
<dbReference type="Pfam" id="PF14686">
    <property type="entry name" value="fn3_3"/>
    <property type="match status" value="1"/>
</dbReference>
<protein>
    <recommendedName>
        <fullName evidence="7">SbsA Ig-like domain-containing protein</fullName>
    </recommendedName>
</protein>
<feature type="chain" id="PRO_5032866579" description="SbsA Ig-like domain-containing protein" evidence="2">
    <location>
        <begin position="21"/>
        <end position="553"/>
    </location>
</feature>
<sequence>MKYAFYIASFLLAFLLYSCAKQSTPMGGPRDEDPPVVLEMFPVDQSLNQNPEEIYITFDEYIKLDNPNKNIIITPKVNKDELVITSVKNTVKIELNQELEENTTYVFNFQKTVQDLAESNPTENLKLVFSTGETIDSLNFSGKVNNYFPERGFDYENVIIGLYESLDTTDVFTAQPYYLSQADSLGNFNISNIKAGQYRAYAWNDANNNLKAEFKSESYDFILDTLTIDQNLTGAVFNISKGDQTPIKLTRSSPSGSNYDIVVNKDPIEINLENEEIGRSIFYNYSDKKIRLYSKSTIPDSLKIDVKLQDSLGFKVDTAVYAKFEESERRAEKLTFTANSGKSFYQDLLIELSFNKPIDEINYDSLYIAYDTASIIPIQAPMISMEDSSKRDRLKIQLSIPDSIPTEIFTIKAADSTFIDIEGQFNEAVLSANYRKLKRETLADGLSGQINGAVAPFIVQLIDTKSQIAKEIFIEEGNQFSFTLIDPAAYKIRVIEDLNGNHRWDPSNYPEKRYAERVFYFEDQETKSQDIVLKAGWTVDGLTIIAPPKTGLN</sequence>
<evidence type="ECO:0000256" key="2">
    <source>
        <dbReference type="SAM" id="SignalP"/>
    </source>
</evidence>
<dbReference type="EMBL" id="JACIJO010000002">
    <property type="protein sequence ID" value="MBB6326493.1"/>
    <property type="molecule type" value="Genomic_DNA"/>
</dbReference>
<dbReference type="Proteomes" id="UP000588604">
    <property type="component" value="Unassembled WGS sequence"/>
</dbReference>
<evidence type="ECO:0008006" key="7">
    <source>
        <dbReference type="Google" id="ProtNLM"/>
    </source>
</evidence>
<keyword evidence="1 2" id="KW-0732">Signal</keyword>
<feature type="domain" description="SbsA Ig-like" evidence="3">
    <location>
        <begin position="31"/>
        <end position="131"/>
    </location>
</feature>
<dbReference type="RefSeq" id="WP_184495091.1">
    <property type="nucleotide sequence ID" value="NZ_JACIJO010000002.1"/>
</dbReference>
<proteinExistence type="predicted"/>
<gene>
    <name evidence="5" type="ORF">FHS59_002121</name>
</gene>
<evidence type="ECO:0000259" key="4">
    <source>
        <dbReference type="Pfam" id="PF14686"/>
    </source>
</evidence>
<name>A0A841MI02_9BACT</name>
<keyword evidence="6" id="KW-1185">Reference proteome</keyword>
<evidence type="ECO:0000313" key="6">
    <source>
        <dbReference type="Proteomes" id="UP000588604"/>
    </source>
</evidence>
<evidence type="ECO:0000256" key="1">
    <source>
        <dbReference type="ARBA" id="ARBA00022729"/>
    </source>
</evidence>
<feature type="domain" description="Rhamnogalacturonan lyase" evidence="4">
    <location>
        <begin position="171"/>
        <end position="205"/>
    </location>
</feature>
<dbReference type="Pfam" id="PF13205">
    <property type="entry name" value="Big_5"/>
    <property type="match status" value="1"/>
</dbReference>
<feature type="signal peptide" evidence="2">
    <location>
        <begin position="1"/>
        <end position="20"/>
    </location>
</feature>
<accession>A0A841MI02</accession>
<comment type="caution">
    <text evidence="5">The sequence shown here is derived from an EMBL/GenBank/DDBJ whole genome shotgun (WGS) entry which is preliminary data.</text>
</comment>
<organism evidence="5 6">
    <name type="scientific">Algoriphagus iocasae</name>
    <dbReference type="NCBI Taxonomy" id="1836499"/>
    <lineage>
        <taxon>Bacteria</taxon>
        <taxon>Pseudomonadati</taxon>
        <taxon>Bacteroidota</taxon>
        <taxon>Cytophagia</taxon>
        <taxon>Cytophagales</taxon>
        <taxon>Cyclobacteriaceae</taxon>
        <taxon>Algoriphagus</taxon>
    </lineage>
</organism>
<evidence type="ECO:0000259" key="3">
    <source>
        <dbReference type="Pfam" id="PF13205"/>
    </source>
</evidence>
<evidence type="ECO:0000313" key="5">
    <source>
        <dbReference type="EMBL" id="MBB6326493.1"/>
    </source>
</evidence>
<dbReference type="AlphaFoldDB" id="A0A841MI02"/>
<reference evidence="5 6" key="1">
    <citation type="submission" date="2020-08" db="EMBL/GenBank/DDBJ databases">
        <title>Genomic Encyclopedia of Type Strains, Phase IV (KMG-IV): sequencing the most valuable type-strain genomes for metagenomic binning, comparative biology and taxonomic classification.</title>
        <authorList>
            <person name="Goeker M."/>
        </authorList>
    </citation>
    <scope>NUCLEOTIDE SEQUENCE [LARGE SCALE GENOMIC DNA]</scope>
    <source>
        <strain evidence="5 6">DSM 102044</strain>
    </source>
</reference>
<dbReference type="PROSITE" id="PS51257">
    <property type="entry name" value="PROKAR_LIPOPROTEIN"/>
    <property type="match status" value="1"/>
</dbReference>